<keyword evidence="2" id="KW-1185">Reference proteome</keyword>
<protein>
    <submittedName>
        <fullName evidence="1">Uncharacterized protein</fullName>
    </submittedName>
</protein>
<evidence type="ECO:0000313" key="2">
    <source>
        <dbReference type="Proteomes" id="UP001519460"/>
    </source>
</evidence>
<sequence length="88" mass="10015">MYVCVLCAAAHVGADHVGSESRDMCLCVYCVQQPMSAERQMVNRALARVLDMTYEMFRELGASKNELKELHQKRSIIQACYFQAISCY</sequence>
<proteinExistence type="predicted"/>
<gene>
    <name evidence="1" type="ORF">BaRGS_00030853</name>
</gene>
<name>A0ABD0JTD4_9CAEN</name>
<evidence type="ECO:0000313" key="1">
    <source>
        <dbReference type="EMBL" id="KAK7477944.1"/>
    </source>
</evidence>
<dbReference type="EMBL" id="JACVVK020000338">
    <property type="protein sequence ID" value="KAK7477944.1"/>
    <property type="molecule type" value="Genomic_DNA"/>
</dbReference>
<dbReference type="Proteomes" id="UP001519460">
    <property type="component" value="Unassembled WGS sequence"/>
</dbReference>
<comment type="caution">
    <text evidence="1">The sequence shown here is derived from an EMBL/GenBank/DDBJ whole genome shotgun (WGS) entry which is preliminary data.</text>
</comment>
<reference evidence="1 2" key="1">
    <citation type="journal article" date="2023" name="Sci. Data">
        <title>Genome assembly of the Korean intertidal mud-creeper Batillaria attramentaria.</title>
        <authorList>
            <person name="Patra A.K."/>
            <person name="Ho P.T."/>
            <person name="Jun S."/>
            <person name="Lee S.J."/>
            <person name="Kim Y."/>
            <person name="Won Y.J."/>
        </authorList>
    </citation>
    <scope>NUCLEOTIDE SEQUENCE [LARGE SCALE GENOMIC DNA]</scope>
    <source>
        <strain evidence="1">Wonlab-2016</strain>
    </source>
</reference>
<accession>A0ABD0JTD4</accession>
<organism evidence="1 2">
    <name type="scientific">Batillaria attramentaria</name>
    <dbReference type="NCBI Taxonomy" id="370345"/>
    <lineage>
        <taxon>Eukaryota</taxon>
        <taxon>Metazoa</taxon>
        <taxon>Spiralia</taxon>
        <taxon>Lophotrochozoa</taxon>
        <taxon>Mollusca</taxon>
        <taxon>Gastropoda</taxon>
        <taxon>Caenogastropoda</taxon>
        <taxon>Sorbeoconcha</taxon>
        <taxon>Cerithioidea</taxon>
        <taxon>Batillariidae</taxon>
        <taxon>Batillaria</taxon>
    </lineage>
</organism>
<dbReference type="AlphaFoldDB" id="A0ABD0JTD4"/>